<dbReference type="InterPro" id="IPR049560">
    <property type="entry name" value="MeTrfase_RsmB-F_NOP2_cat"/>
</dbReference>
<evidence type="ECO:0000256" key="3">
    <source>
        <dbReference type="ARBA" id="ARBA00022691"/>
    </source>
</evidence>
<feature type="binding site" evidence="5">
    <location>
        <position position="313"/>
    </location>
    <ligand>
        <name>S-adenosyl-L-methionine</name>
        <dbReference type="ChEBI" id="CHEBI:59789"/>
    </ligand>
</feature>
<evidence type="ECO:0000259" key="6">
    <source>
        <dbReference type="PROSITE" id="PS51686"/>
    </source>
</evidence>
<evidence type="ECO:0000256" key="1">
    <source>
        <dbReference type="ARBA" id="ARBA00022603"/>
    </source>
</evidence>
<accession>A0AAW6U138</accession>
<dbReference type="SUPFAM" id="SSF53335">
    <property type="entry name" value="S-adenosyl-L-methionine-dependent methyltransferases"/>
    <property type="match status" value="1"/>
</dbReference>
<protein>
    <submittedName>
        <fullName evidence="7">Transcription antitermination factor NusB</fullName>
    </submittedName>
</protein>
<dbReference type="EMBL" id="JASCXX010000007">
    <property type="protein sequence ID" value="MDI6448948.1"/>
    <property type="molecule type" value="Genomic_DNA"/>
</dbReference>
<dbReference type="PANTHER" id="PTHR22807">
    <property type="entry name" value="NOP2 YEAST -RELATED NOL1/NOP2/FMU SUN DOMAIN-CONTAINING"/>
    <property type="match status" value="1"/>
</dbReference>
<gene>
    <name evidence="7" type="ORF">QJ522_07805</name>
</gene>
<feature type="binding site" evidence="5">
    <location>
        <position position="356"/>
    </location>
    <ligand>
        <name>S-adenosyl-L-methionine</name>
        <dbReference type="ChEBI" id="CHEBI:59789"/>
    </ligand>
</feature>
<evidence type="ECO:0000256" key="2">
    <source>
        <dbReference type="ARBA" id="ARBA00022679"/>
    </source>
</evidence>
<evidence type="ECO:0000313" key="8">
    <source>
        <dbReference type="Proteomes" id="UP001431776"/>
    </source>
</evidence>
<dbReference type="PRINTS" id="PR02008">
    <property type="entry name" value="RCMTFAMILY"/>
</dbReference>
<dbReference type="GO" id="GO:0008173">
    <property type="term" value="F:RNA methyltransferase activity"/>
    <property type="evidence" value="ECO:0007669"/>
    <property type="project" value="InterPro"/>
</dbReference>
<keyword evidence="4 5" id="KW-0694">RNA-binding</keyword>
<feature type="active site" description="Nucleophile" evidence="5">
    <location>
        <position position="409"/>
    </location>
</feature>
<dbReference type="InterPro" id="IPR001678">
    <property type="entry name" value="MeTrfase_RsmB-F_NOP2_dom"/>
</dbReference>
<organism evidence="7 8">
    <name type="scientific">Anaerobaca lacustris</name>
    <dbReference type="NCBI Taxonomy" id="3044600"/>
    <lineage>
        <taxon>Bacteria</taxon>
        <taxon>Pseudomonadati</taxon>
        <taxon>Planctomycetota</taxon>
        <taxon>Phycisphaerae</taxon>
        <taxon>Sedimentisphaerales</taxon>
        <taxon>Anaerobacaceae</taxon>
        <taxon>Anaerobaca</taxon>
    </lineage>
</organism>
<keyword evidence="3 5" id="KW-0949">S-adenosyl-L-methionine</keyword>
<dbReference type="CDD" id="cd02440">
    <property type="entry name" value="AdoMet_MTases"/>
    <property type="match status" value="1"/>
</dbReference>
<sequence length="458" mass="49927">MSKPTSKSARLVAAEVLRRFDSQRVHAGPILERLSAQTEERQRATDLVYGTIRNLGAIDSVIERFSGRPVARIDQALRAVIRVGVYELVYSPHTPVHSIVNEAVNSARQAGGRKQTGFVNAVLRGILRHIVTRDAEPCESDAVRTLLRSPGAGCRFDVDLLPDPKANAAAHLSACFSMPRWLVDEWVAQFGAERARHICLASTRRPSIYIRVNTLRTDAAQLLGRLHDAGVRAEVAPPDEAGMLRLIGPQAIAQLPGFAEGWFTVQDLAASRVVRALDPQPGWAILDLCAAPGTKTTQLAERTHDAARIVATDVNAERLTKVAENVSRLGSDSVTVVPFAEIERGRGGPFDAVLLDVPCSNTGVLARRIEVRHRVTRDAVAELAGIQRALLVKAAALLKDDGRICYSTCSIQEAENGRLVRQFLATDTRFALAREELTLPSAEGFDRDGAYVAILQRK</sequence>
<name>A0AAW6U138_9BACT</name>
<dbReference type="Pfam" id="PF01189">
    <property type="entry name" value="Methyltr_RsmB-F"/>
    <property type="match status" value="1"/>
</dbReference>
<dbReference type="InterPro" id="IPR023267">
    <property type="entry name" value="RCMT"/>
</dbReference>
<reference evidence="7" key="1">
    <citation type="submission" date="2023-05" db="EMBL/GenBank/DDBJ databases">
        <title>Anaerotaeda fermentans gen. nov., sp. nov., a novel anaerobic planctomycete of the new family within the order Sedimentisphaerales isolated from Taman Peninsula, Russia.</title>
        <authorList>
            <person name="Khomyakova M.A."/>
            <person name="Merkel A.Y."/>
            <person name="Slobodkin A.I."/>
        </authorList>
    </citation>
    <scope>NUCLEOTIDE SEQUENCE</scope>
    <source>
        <strain evidence="7">M17dextr</strain>
    </source>
</reference>
<feature type="domain" description="SAM-dependent MTase RsmB/NOP-type" evidence="6">
    <location>
        <begin position="198"/>
        <end position="458"/>
    </location>
</feature>
<proteinExistence type="inferred from homology"/>
<dbReference type="Gene3D" id="1.10.940.10">
    <property type="entry name" value="NusB-like"/>
    <property type="match status" value="1"/>
</dbReference>
<dbReference type="InterPro" id="IPR035926">
    <property type="entry name" value="NusB-like_sf"/>
</dbReference>
<dbReference type="Pfam" id="PF01029">
    <property type="entry name" value="NusB"/>
    <property type="match status" value="1"/>
</dbReference>
<dbReference type="Pfam" id="PF22458">
    <property type="entry name" value="RsmF-B_ferredox"/>
    <property type="match status" value="1"/>
</dbReference>
<dbReference type="GO" id="GO:0006355">
    <property type="term" value="P:regulation of DNA-templated transcription"/>
    <property type="evidence" value="ECO:0007669"/>
    <property type="project" value="InterPro"/>
</dbReference>
<dbReference type="AlphaFoldDB" id="A0AAW6U138"/>
<comment type="caution">
    <text evidence="5">Lacks conserved residue(s) required for the propagation of feature annotation.</text>
</comment>
<dbReference type="PANTHER" id="PTHR22807:SF61">
    <property type="entry name" value="NOL1_NOP2_SUN FAMILY PROTEIN _ ANTITERMINATION NUSB DOMAIN-CONTAINING PROTEIN"/>
    <property type="match status" value="1"/>
</dbReference>
<dbReference type="GO" id="GO:0003723">
    <property type="term" value="F:RNA binding"/>
    <property type="evidence" value="ECO:0007669"/>
    <property type="project" value="UniProtKB-UniRule"/>
</dbReference>
<dbReference type="SUPFAM" id="SSF48013">
    <property type="entry name" value="NusB-like"/>
    <property type="match status" value="1"/>
</dbReference>
<dbReference type="InterPro" id="IPR054728">
    <property type="entry name" value="RsmB-like_ferredoxin"/>
</dbReference>
<dbReference type="Proteomes" id="UP001431776">
    <property type="component" value="Unassembled WGS sequence"/>
</dbReference>
<dbReference type="PROSITE" id="PS51686">
    <property type="entry name" value="SAM_MT_RSMB_NOP"/>
    <property type="match status" value="1"/>
</dbReference>
<dbReference type="InterPro" id="IPR006027">
    <property type="entry name" value="NusB_RsmB_TIM44"/>
</dbReference>
<evidence type="ECO:0000313" key="7">
    <source>
        <dbReference type="EMBL" id="MDI6448948.1"/>
    </source>
</evidence>
<keyword evidence="2 5" id="KW-0808">Transferase</keyword>
<keyword evidence="8" id="KW-1185">Reference proteome</keyword>
<dbReference type="GO" id="GO:0001510">
    <property type="term" value="P:RNA methylation"/>
    <property type="evidence" value="ECO:0007669"/>
    <property type="project" value="InterPro"/>
</dbReference>
<evidence type="ECO:0000256" key="5">
    <source>
        <dbReference type="PROSITE-ProRule" id="PRU01023"/>
    </source>
</evidence>
<comment type="similarity">
    <text evidence="5">Belongs to the class I-like SAM-binding methyltransferase superfamily. RsmB/NOP family.</text>
</comment>
<dbReference type="InterPro" id="IPR029063">
    <property type="entry name" value="SAM-dependent_MTases_sf"/>
</dbReference>
<keyword evidence="1 5" id="KW-0489">Methyltransferase</keyword>
<comment type="caution">
    <text evidence="7">The sequence shown here is derived from an EMBL/GenBank/DDBJ whole genome shotgun (WGS) entry which is preliminary data.</text>
</comment>
<dbReference type="Gene3D" id="3.30.70.1170">
    <property type="entry name" value="Sun protein, domain 3"/>
    <property type="match status" value="1"/>
</dbReference>
<dbReference type="Gene3D" id="3.40.50.150">
    <property type="entry name" value="Vaccinia Virus protein VP39"/>
    <property type="match status" value="1"/>
</dbReference>
<dbReference type="RefSeq" id="WP_349244357.1">
    <property type="nucleotide sequence ID" value="NZ_JASCXX010000007.1"/>
</dbReference>
<evidence type="ECO:0000256" key="4">
    <source>
        <dbReference type="ARBA" id="ARBA00022884"/>
    </source>
</evidence>